<dbReference type="InterPro" id="IPR050879">
    <property type="entry name" value="Acyltransferase_3"/>
</dbReference>
<feature type="transmembrane region" description="Helical" evidence="2">
    <location>
        <begin position="98"/>
        <end position="114"/>
    </location>
</feature>
<feature type="transmembrane region" description="Helical" evidence="2">
    <location>
        <begin position="58"/>
        <end position="78"/>
    </location>
</feature>
<feature type="compositionally biased region" description="Basic and acidic residues" evidence="1">
    <location>
        <begin position="408"/>
        <end position="418"/>
    </location>
</feature>
<feature type="domain" description="Acyltransferase 3" evidence="3">
    <location>
        <begin position="29"/>
        <end position="356"/>
    </location>
</feature>
<feature type="transmembrane region" description="Helical" evidence="2">
    <location>
        <begin position="208"/>
        <end position="228"/>
    </location>
</feature>
<dbReference type="GO" id="GO:0016020">
    <property type="term" value="C:membrane"/>
    <property type="evidence" value="ECO:0007669"/>
    <property type="project" value="TreeGrafter"/>
</dbReference>
<comment type="caution">
    <text evidence="4">The sequence shown here is derived from an EMBL/GenBank/DDBJ whole genome shotgun (WGS) entry which is preliminary data.</text>
</comment>
<feature type="region of interest" description="Disordered" evidence="1">
    <location>
        <begin position="384"/>
        <end position="418"/>
    </location>
</feature>
<organism evidence="4 5">
    <name type="scientific">Jiangella mangrovi</name>
    <dbReference type="NCBI Taxonomy" id="1524084"/>
    <lineage>
        <taxon>Bacteria</taxon>
        <taxon>Bacillati</taxon>
        <taxon>Actinomycetota</taxon>
        <taxon>Actinomycetes</taxon>
        <taxon>Jiangellales</taxon>
        <taxon>Jiangellaceae</taxon>
        <taxon>Jiangella</taxon>
    </lineage>
</organism>
<dbReference type="PANTHER" id="PTHR23028">
    <property type="entry name" value="ACETYLTRANSFERASE"/>
    <property type="match status" value="1"/>
</dbReference>
<protein>
    <submittedName>
        <fullName evidence="4">Peptidoglycan/LPS O-acetylase OafA/YrhL</fullName>
    </submittedName>
</protein>
<sequence>MTSTPVADTATTNAAAAAPSRPSLPRLDSLTGLRFAAAFAVLLHHSPNLVTIPAIRPYTQWGQLGVSFFFVLSGFVLVWSRRQGDTAGRFYWRRFARIWPMLAVATVLAVPVFYQGRDIDVNVTGVLLSVLLLQAWFPESSIYLAGNPAAWSLSCEAFFYAVFPFVVLRFSHRRLRTLLVIGVSLVLLALAFSIWINSVTDRVQWPLYINPAFRVVEFILGMLLATAISRGWRPPWSMGTAVALLALWVVILSDTRPRLSSTGQELLNTTWWVVSPLLFVMIIGAAAQRDLDGRRSIWRTRPLIKLGEWSYALYLTHATLLHFLLQRYGVQPAANSSIWILLAYAAAAIALAAVCYTLVEHPVEKYLRSLQRRWIARREARKARRAEAATPVTEAAAPVAEVTAPPENAERTDRSAAS</sequence>
<feature type="transmembrane region" description="Helical" evidence="2">
    <location>
        <begin position="235"/>
        <end position="251"/>
    </location>
</feature>
<reference evidence="4 5" key="1">
    <citation type="submission" date="2020-08" db="EMBL/GenBank/DDBJ databases">
        <title>Sequencing the genomes of 1000 actinobacteria strains.</title>
        <authorList>
            <person name="Klenk H.-P."/>
        </authorList>
    </citation>
    <scope>NUCLEOTIDE SEQUENCE [LARGE SCALE GENOMIC DNA]</scope>
    <source>
        <strain evidence="4 5">DSM 102122</strain>
    </source>
</reference>
<dbReference type="AlphaFoldDB" id="A0A7W9LLQ8"/>
<proteinExistence type="predicted"/>
<feature type="transmembrane region" description="Helical" evidence="2">
    <location>
        <begin position="271"/>
        <end position="288"/>
    </location>
</feature>
<evidence type="ECO:0000313" key="4">
    <source>
        <dbReference type="EMBL" id="MBB5788411.1"/>
    </source>
</evidence>
<dbReference type="EMBL" id="JACHMM010000001">
    <property type="protein sequence ID" value="MBB5788411.1"/>
    <property type="molecule type" value="Genomic_DNA"/>
</dbReference>
<dbReference type="GO" id="GO:0016747">
    <property type="term" value="F:acyltransferase activity, transferring groups other than amino-acyl groups"/>
    <property type="evidence" value="ECO:0007669"/>
    <property type="project" value="InterPro"/>
</dbReference>
<evidence type="ECO:0000259" key="3">
    <source>
        <dbReference type="Pfam" id="PF01757"/>
    </source>
</evidence>
<dbReference type="InterPro" id="IPR002656">
    <property type="entry name" value="Acyl_transf_3_dom"/>
</dbReference>
<feature type="transmembrane region" description="Helical" evidence="2">
    <location>
        <begin position="121"/>
        <end position="137"/>
    </location>
</feature>
<dbReference type="Proteomes" id="UP000542813">
    <property type="component" value="Unassembled WGS sequence"/>
</dbReference>
<dbReference type="RefSeq" id="WP_184823070.1">
    <property type="nucleotide sequence ID" value="NZ_JACHMM010000001.1"/>
</dbReference>
<feature type="transmembrane region" description="Helical" evidence="2">
    <location>
        <begin position="337"/>
        <end position="359"/>
    </location>
</feature>
<evidence type="ECO:0000256" key="1">
    <source>
        <dbReference type="SAM" id="MobiDB-lite"/>
    </source>
</evidence>
<gene>
    <name evidence="4" type="ORF">HD601_002986</name>
</gene>
<keyword evidence="2" id="KW-0472">Membrane</keyword>
<dbReference type="PANTHER" id="PTHR23028:SF53">
    <property type="entry name" value="ACYL_TRANSF_3 DOMAIN-CONTAINING PROTEIN"/>
    <property type="match status" value="1"/>
</dbReference>
<dbReference type="Pfam" id="PF01757">
    <property type="entry name" value="Acyl_transf_3"/>
    <property type="match status" value="1"/>
</dbReference>
<feature type="compositionally biased region" description="Low complexity" evidence="1">
    <location>
        <begin position="388"/>
        <end position="407"/>
    </location>
</feature>
<keyword evidence="5" id="KW-1185">Reference proteome</keyword>
<evidence type="ECO:0000256" key="2">
    <source>
        <dbReference type="SAM" id="Phobius"/>
    </source>
</evidence>
<feature type="transmembrane region" description="Helical" evidence="2">
    <location>
        <begin position="177"/>
        <end position="196"/>
    </location>
</feature>
<feature type="transmembrane region" description="Helical" evidence="2">
    <location>
        <begin position="149"/>
        <end position="170"/>
    </location>
</feature>
<name>A0A7W9LLQ8_9ACTN</name>
<keyword evidence="2" id="KW-0812">Transmembrane</keyword>
<dbReference type="GO" id="GO:0009103">
    <property type="term" value="P:lipopolysaccharide biosynthetic process"/>
    <property type="evidence" value="ECO:0007669"/>
    <property type="project" value="TreeGrafter"/>
</dbReference>
<keyword evidence="2" id="KW-1133">Transmembrane helix</keyword>
<evidence type="ECO:0000313" key="5">
    <source>
        <dbReference type="Proteomes" id="UP000542813"/>
    </source>
</evidence>
<accession>A0A7W9LLQ8</accession>
<feature type="transmembrane region" description="Helical" evidence="2">
    <location>
        <begin position="309"/>
        <end position="325"/>
    </location>
</feature>